<protein>
    <submittedName>
        <fullName evidence="8">Major facilitator superfamily domain, general substrate transporter</fullName>
    </submittedName>
</protein>
<feature type="compositionally biased region" description="Acidic residues" evidence="5">
    <location>
        <begin position="23"/>
        <end position="33"/>
    </location>
</feature>
<evidence type="ECO:0000313" key="9">
    <source>
        <dbReference type="Proteomes" id="UP000242877"/>
    </source>
</evidence>
<evidence type="ECO:0000259" key="7">
    <source>
        <dbReference type="PROSITE" id="PS50850"/>
    </source>
</evidence>
<dbReference type="GO" id="GO:0022857">
    <property type="term" value="F:transmembrane transporter activity"/>
    <property type="evidence" value="ECO:0007669"/>
    <property type="project" value="InterPro"/>
</dbReference>
<feature type="transmembrane region" description="Helical" evidence="6">
    <location>
        <begin position="543"/>
        <end position="562"/>
    </location>
</feature>
<comment type="subcellular location">
    <subcellularLocation>
        <location evidence="1">Membrane</location>
        <topology evidence="1">Multi-pass membrane protein</topology>
    </subcellularLocation>
</comment>
<dbReference type="InterPro" id="IPR036259">
    <property type="entry name" value="MFS_trans_sf"/>
</dbReference>
<keyword evidence="9" id="KW-1185">Reference proteome</keyword>
<dbReference type="PANTHER" id="PTHR23501">
    <property type="entry name" value="MAJOR FACILITATOR SUPERFAMILY"/>
    <property type="match status" value="1"/>
</dbReference>
<dbReference type="PROSITE" id="PS50850">
    <property type="entry name" value="MFS"/>
    <property type="match status" value="1"/>
</dbReference>
<feature type="transmembrane region" description="Helical" evidence="6">
    <location>
        <begin position="401"/>
        <end position="422"/>
    </location>
</feature>
<accession>A0A167WIM6</accession>
<feature type="transmembrane region" description="Helical" evidence="6">
    <location>
        <begin position="300"/>
        <end position="320"/>
    </location>
</feature>
<proteinExistence type="predicted"/>
<comment type="caution">
    <text evidence="8">The sequence shown here is derived from an EMBL/GenBank/DDBJ whole genome shotgun (WGS) entry which is preliminary data.</text>
</comment>
<dbReference type="GO" id="GO:0005886">
    <property type="term" value="C:plasma membrane"/>
    <property type="evidence" value="ECO:0007669"/>
    <property type="project" value="TreeGrafter"/>
</dbReference>
<dbReference type="PANTHER" id="PTHR23501:SF107">
    <property type="entry name" value="TRANSPORTER, PUTATIVE (AFU_ORTHOLOGUE AFUA_7G04730)-RELATED"/>
    <property type="match status" value="1"/>
</dbReference>
<dbReference type="OrthoDB" id="4078873at2759"/>
<dbReference type="SUPFAM" id="SSF103473">
    <property type="entry name" value="MFS general substrate transporter"/>
    <property type="match status" value="1"/>
</dbReference>
<sequence length="578" mass="63832">MIADMGKDIATEDPEVARKLSEDADDSSNDVDQGEVHASEGTRKVEAMTSTWSKTQLWATFAMIYVLSFLDNLMESTDTTWTQYVTSNLGEHPLLTTVQTLSTIVGGVVALPIAKIINVWGRPEALTLLLLLEIIGLVIKAATTNIYEYAAGKTIFWCGHVGMTYIITVFLSDMTSMNRRALMLGINSTPSIATTFAGPSMANAYLGHGGWQWGYGTWAIIMPVVIAPIAIMMFWNDHKAKKEGRYVRDVSGRTTWQSINHYFWEFDVIGAILITAGFVLLLLPMTLAGGSGKEWQTGHIIAMIVVGGVLLIVFALYEYFLAPIQYLPWRFLRSWTVVSACVAYFAMFISTFCWDGYFYSYLMVVNYQSASSAGYILNSYSLSTAVFSPIVGIIIERTGRYKWLSIIAIPLEALGTGLLVYFRRPGTNDVGYLVMCQIFIGAGGAVISICTDIAMMAMVPHEDVATVLAFQHVFGSIGSAMGSTISGAIWTNLMPGKIRKYLPDNLKDQWQEIYGDMTKQTSYPKGSAARDGIIQAYGDVQRILCITGVCFVPLIFVTMAFWKNVNLRKVKQTAGNVF</sequence>
<feature type="transmembrane region" description="Helical" evidence="6">
    <location>
        <begin position="375"/>
        <end position="395"/>
    </location>
</feature>
<evidence type="ECO:0000256" key="3">
    <source>
        <dbReference type="ARBA" id="ARBA00022989"/>
    </source>
</evidence>
<dbReference type="InterPro" id="IPR020846">
    <property type="entry name" value="MFS_dom"/>
</dbReference>
<dbReference type="AlphaFoldDB" id="A0A167WIM6"/>
<evidence type="ECO:0000256" key="5">
    <source>
        <dbReference type="SAM" id="MobiDB-lite"/>
    </source>
</evidence>
<dbReference type="Proteomes" id="UP000242877">
    <property type="component" value="Unassembled WGS sequence"/>
</dbReference>
<gene>
    <name evidence="8" type="ORF">AAP_04688</name>
</gene>
<organism evidence="8 9">
    <name type="scientific">Ascosphaera apis ARSEF 7405</name>
    <dbReference type="NCBI Taxonomy" id="392613"/>
    <lineage>
        <taxon>Eukaryota</taxon>
        <taxon>Fungi</taxon>
        <taxon>Dikarya</taxon>
        <taxon>Ascomycota</taxon>
        <taxon>Pezizomycotina</taxon>
        <taxon>Eurotiomycetes</taxon>
        <taxon>Eurotiomycetidae</taxon>
        <taxon>Onygenales</taxon>
        <taxon>Ascosphaeraceae</taxon>
        <taxon>Ascosphaera</taxon>
    </lineage>
</organism>
<reference evidence="8 9" key="1">
    <citation type="journal article" date="2016" name="Genome Biol. Evol.">
        <title>Divergent and convergent evolution of fungal pathogenicity.</title>
        <authorList>
            <person name="Shang Y."/>
            <person name="Xiao G."/>
            <person name="Zheng P."/>
            <person name="Cen K."/>
            <person name="Zhan S."/>
            <person name="Wang C."/>
        </authorList>
    </citation>
    <scope>NUCLEOTIDE SEQUENCE [LARGE SCALE GENOMIC DNA]</scope>
    <source>
        <strain evidence="8 9">ARSEF 7405</strain>
    </source>
</reference>
<feature type="transmembrane region" description="Helical" evidence="6">
    <location>
        <begin position="125"/>
        <end position="142"/>
    </location>
</feature>
<dbReference type="EMBL" id="AZGZ01000023">
    <property type="protein sequence ID" value="KZZ88896.1"/>
    <property type="molecule type" value="Genomic_DNA"/>
</dbReference>
<feature type="transmembrane region" description="Helical" evidence="6">
    <location>
        <begin position="469"/>
        <end position="490"/>
    </location>
</feature>
<evidence type="ECO:0000256" key="2">
    <source>
        <dbReference type="ARBA" id="ARBA00022692"/>
    </source>
</evidence>
<evidence type="ECO:0000256" key="4">
    <source>
        <dbReference type="ARBA" id="ARBA00023136"/>
    </source>
</evidence>
<keyword evidence="2 6" id="KW-0812">Transmembrane</keyword>
<feature type="region of interest" description="Disordered" evidence="5">
    <location>
        <begin position="1"/>
        <end position="42"/>
    </location>
</feature>
<dbReference type="VEuPathDB" id="FungiDB:AAP_04688"/>
<evidence type="ECO:0000256" key="6">
    <source>
        <dbReference type="SAM" id="Phobius"/>
    </source>
</evidence>
<feature type="transmembrane region" description="Helical" evidence="6">
    <location>
        <begin position="332"/>
        <end position="354"/>
    </location>
</feature>
<feature type="transmembrane region" description="Helical" evidence="6">
    <location>
        <begin position="154"/>
        <end position="172"/>
    </location>
</feature>
<dbReference type="Gene3D" id="1.20.1250.20">
    <property type="entry name" value="MFS general substrate transporter like domains"/>
    <property type="match status" value="2"/>
</dbReference>
<name>A0A167WIM6_9EURO</name>
<feature type="compositionally biased region" description="Basic and acidic residues" evidence="5">
    <location>
        <begin position="1"/>
        <end position="22"/>
    </location>
</feature>
<feature type="domain" description="Major facilitator superfamily (MFS) profile" evidence="7">
    <location>
        <begin position="60"/>
        <end position="565"/>
    </location>
</feature>
<keyword evidence="4 6" id="KW-0472">Membrane</keyword>
<feature type="transmembrane region" description="Helical" evidence="6">
    <location>
        <begin position="57"/>
        <end position="74"/>
    </location>
</feature>
<dbReference type="Pfam" id="PF07690">
    <property type="entry name" value="MFS_1"/>
    <property type="match status" value="1"/>
</dbReference>
<feature type="transmembrane region" description="Helical" evidence="6">
    <location>
        <begin position="268"/>
        <end position="288"/>
    </location>
</feature>
<evidence type="ECO:0000256" key="1">
    <source>
        <dbReference type="ARBA" id="ARBA00004141"/>
    </source>
</evidence>
<feature type="transmembrane region" description="Helical" evidence="6">
    <location>
        <begin position="94"/>
        <end position="113"/>
    </location>
</feature>
<keyword evidence="3 6" id="KW-1133">Transmembrane helix</keyword>
<feature type="transmembrane region" description="Helical" evidence="6">
    <location>
        <begin position="434"/>
        <end position="457"/>
    </location>
</feature>
<evidence type="ECO:0000313" key="8">
    <source>
        <dbReference type="EMBL" id="KZZ88896.1"/>
    </source>
</evidence>
<dbReference type="InterPro" id="IPR011701">
    <property type="entry name" value="MFS"/>
</dbReference>
<feature type="transmembrane region" description="Helical" evidence="6">
    <location>
        <begin position="215"/>
        <end position="235"/>
    </location>
</feature>